<dbReference type="Gene3D" id="3.20.20.80">
    <property type="entry name" value="Glycosidases"/>
    <property type="match status" value="1"/>
</dbReference>
<name>A0AB39BGN8_9MICO</name>
<protein>
    <submittedName>
        <fullName evidence="1">Glycoside hydrolase family 99-like domain-containing protein</fullName>
    </submittedName>
</protein>
<keyword evidence="1" id="KW-0378">Hydrolase</keyword>
<dbReference type="InterPro" id="IPR032719">
    <property type="entry name" value="WbsX"/>
</dbReference>
<accession>A0AB39BGN8</accession>
<dbReference type="EMBL" id="CP162511">
    <property type="protein sequence ID" value="XDI05665.1"/>
    <property type="molecule type" value="Genomic_DNA"/>
</dbReference>
<organism evidence="1">
    <name type="scientific">Herbiconiux sp. A18JL235</name>
    <dbReference type="NCBI Taxonomy" id="3152363"/>
    <lineage>
        <taxon>Bacteria</taxon>
        <taxon>Bacillati</taxon>
        <taxon>Actinomycetota</taxon>
        <taxon>Actinomycetes</taxon>
        <taxon>Micrococcales</taxon>
        <taxon>Microbacteriaceae</taxon>
        <taxon>Herbiconiux</taxon>
    </lineage>
</organism>
<reference evidence="1" key="1">
    <citation type="submission" date="2024-05" db="EMBL/GenBank/DDBJ databases">
        <title>Herbiconiux sp. A18JL235.</title>
        <authorList>
            <person name="Zhang G."/>
        </authorList>
    </citation>
    <scope>NUCLEOTIDE SEQUENCE</scope>
    <source>
        <strain evidence="1">A18JL235</strain>
    </source>
</reference>
<dbReference type="RefSeq" id="WP_368498054.1">
    <property type="nucleotide sequence ID" value="NZ_CP162511.1"/>
</dbReference>
<dbReference type="GO" id="GO:0016787">
    <property type="term" value="F:hydrolase activity"/>
    <property type="evidence" value="ECO:0007669"/>
    <property type="project" value="UniProtKB-KW"/>
</dbReference>
<dbReference type="Pfam" id="PF14307">
    <property type="entry name" value="Glyco_tran_WbsX"/>
    <property type="match status" value="1"/>
</dbReference>
<dbReference type="AlphaFoldDB" id="A0AB39BGN8"/>
<sequence>MSASPRPKVLAYYFPDYHADSRNERWFGPGWDEWEVVRAGLPRFDGHRQPRVPAGGYTDEADPAVFADQIALADRHGVDGFIFDYYWYDDGPYLQRALDEGYLPAHNPGAVEFSLMWANHDLLDIFPRKDLVTPPERLKSGTIGRDAFERMARHVIDSYFTDPRYTLIDGRPRFSIYEVGAFVRGMGGVQEAADALRWFDAETRKTGLPGVHLDAVVWGFAVLPAEIPLENPAGLVAELGFRSASSYVWIHHIDTSLHPFPAGGPWEAVGDEVFAQYEAYQDELGVPFHPNVTVGWDASPRVAADAAFTRTALPYPPIWDPTPDDFANALRRARRFCDRAGNPYSEVTINAWNEWTEGSYLLPDTDNATAMLKRVAEVFGPRELAQPSDDSASALV</sequence>
<evidence type="ECO:0000313" key="1">
    <source>
        <dbReference type="EMBL" id="XDI05665.1"/>
    </source>
</evidence>
<dbReference type="PANTHER" id="PTHR41244">
    <property type="entry name" value="RHAMNAN SYNTHESIS F"/>
    <property type="match status" value="1"/>
</dbReference>
<proteinExistence type="predicted"/>
<dbReference type="PANTHER" id="PTHR41244:SF1">
    <property type="entry name" value="GLYCOSYLTRANSFERASE"/>
    <property type="match status" value="1"/>
</dbReference>
<gene>
    <name evidence="1" type="ORF">ABFY20_00835</name>
</gene>